<keyword evidence="7" id="KW-0051">Antiviral defense</keyword>
<dbReference type="InterPro" id="IPR013412">
    <property type="entry name" value="CRISPR-assoc_RAMP_Csm3"/>
</dbReference>
<gene>
    <name evidence="10" type="primary">csm3</name>
    <name evidence="10" type="ORF">GT694_14915</name>
</gene>
<dbReference type="GO" id="GO:0051607">
    <property type="term" value="P:defense response to virus"/>
    <property type="evidence" value="ECO:0007669"/>
    <property type="project" value="UniProtKB-KW"/>
</dbReference>
<protein>
    <recommendedName>
        <fullName evidence="2">CRISPR system Cms endoribonuclease Csm3</fullName>
    </recommendedName>
    <alternativeName>
        <fullName evidence="8">CRISPR type III A-associated RAMP protein Csm3</fullName>
    </alternativeName>
</protein>
<dbReference type="AlphaFoldDB" id="A0A6L8TGM9"/>
<dbReference type="InterPro" id="IPR005537">
    <property type="entry name" value="RAMP_III_fam"/>
</dbReference>
<evidence type="ECO:0000313" key="11">
    <source>
        <dbReference type="Proteomes" id="UP000473323"/>
    </source>
</evidence>
<reference evidence="10 11" key="1">
    <citation type="journal article" date="2019" name="Nat. Med.">
        <title>A library of human gut bacterial isolates paired with longitudinal multiomics data enables mechanistic microbiome research.</title>
        <authorList>
            <person name="Poyet M."/>
            <person name="Groussin M."/>
            <person name="Gibbons S.M."/>
            <person name="Avila-Pacheco J."/>
            <person name="Jiang X."/>
            <person name="Kearney S.M."/>
            <person name="Perrotta A.R."/>
            <person name="Berdy B."/>
            <person name="Zhao S."/>
            <person name="Lieberman T.D."/>
            <person name="Swanson P.K."/>
            <person name="Smith M."/>
            <person name="Roesemann S."/>
            <person name="Alexander J.E."/>
            <person name="Rich S.A."/>
            <person name="Livny J."/>
            <person name="Vlamakis H."/>
            <person name="Clish C."/>
            <person name="Bullock K."/>
            <person name="Deik A."/>
            <person name="Scott J."/>
            <person name="Pierce K.A."/>
            <person name="Xavier R.J."/>
            <person name="Alm E.J."/>
        </authorList>
    </citation>
    <scope>NUCLEOTIDE SEQUENCE [LARGE SCALE GENOMIC DNA]</scope>
    <source>
        <strain evidence="10 11">BIOML-A4</strain>
    </source>
</reference>
<evidence type="ECO:0000256" key="3">
    <source>
        <dbReference type="ARBA" id="ARBA00022722"/>
    </source>
</evidence>
<sequence length="221" mass="24470">MYAKIQISGDILVKTGMHIGGSGAFAAIGAVDSPVVKDVKTNLPMIPGSSLKGKMRSLLAKEFNEQITEPKGDHERISRLFGSSEKNKIKRSRLLFSDMVLANEQELREAGLQSMTEVKFENSISRLTAVANPRQIERAVRGSVFELDLIYEMENEQEFIEDMQTLAEGMKLLQYDYLGGSGSRGYGKIQFNNVHAEGVIGNVDNILIDKCNEILKEVVNA</sequence>
<comment type="caution">
    <text evidence="10">The sequence shown here is derived from an EMBL/GenBank/DDBJ whole genome shotgun (WGS) entry which is preliminary data.</text>
</comment>
<dbReference type="InterPro" id="IPR052216">
    <property type="entry name" value="CRISPR_Csm3_endoribonuclease"/>
</dbReference>
<dbReference type="Pfam" id="PF03787">
    <property type="entry name" value="RAMPs"/>
    <property type="match status" value="1"/>
</dbReference>
<evidence type="ECO:0000259" key="9">
    <source>
        <dbReference type="Pfam" id="PF03787"/>
    </source>
</evidence>
<proteinExistence type="inferred from homology"/>
<dbReference type="Proteomes" id="UP000473323">
    <property type="component" value="Unassembled WGS sequence"/>
</dbReference>
<dbReference type="GO" id="GO:0003723">
    <property type="term" value="F:RNA binding"/>
    <property type="evidence" value="ECO:0007669"/>
    <property type="project" value="UniProtKB-KW"/>
</dbReference>
<comment type="similarity">
    <text evidence="1">Belongs to the CRISPR-associated Csm3 family.</text>
</comment>
<dbReference type="GO" id="GO:0004519">
    <property type="term" value="F:endonuclease activity"/>
    <property type="evidence" value="ECO:0007669"/>
    <property type="project" value="UniProtKB-KW"/>
</dbReference>
<evidence type="ECO:0000256" key="8">
    <source>
        <dbReference type="ARBA" id="ARBA00033183"/>
    </source>
</evidence>
<keyword evidence="5" id="KW-0378">Hydrolase</keyword>
<dbReference type="PANTHER" id="PTHR35579">
    <property type="entry name" value="CRISPR SYSTEM CMS ENDORIBONUCLEASE CSM3"/>
    <property type="match status" value="1"/>
</dbReference>
<evidence type="ECO:0000256" key="2">
    <source>
        <dbReference type="ARBA" id="ARBA00022150"/>
    </source>
</evidence>
<evidence type="ECO:0000256" key="5">
    <source>
        <dbReference type="ARBA" id="ARBA00022801"/>
    </source>
</evidence>
<evidence type="ECO:0000256" key="4">
    <source>
        <dbReference type="ARBA" id="ARBA00022759"/>
    </source>
</evidence>
<accession>A0A6L8TGM9</accession>
<evidence type="ECO:0000256" key="7">
    <source>
        <dbReference type="ARBA" id="ARBA00023118"/>
    </source>
</evidence>
<evidence type="ECO:0000313" key="10">
    <source>
        <dbReference type="EMBL" id="MZL63313.1"/>
    </source>
</evidence>
<dbReference type="GO" id="GO:0016787">
    <property type="term" value="F:hydrolase activity"/>
    <property type="evidence" value="ECO:0007669"/>
    <property type="project" value="UniProtKB-KW"/>
</dbReference>
<dbReference type="NCBIfam" id="TIGR02582">
    <property type="entry name" value="cas7_TM1809"/>
    <property type="match status" value="1"/>
</dbReference>
<evidence type="ECO:0000256" key="6">
    <source>
        <dbReference type="ARBA" id="ARBA00022884"/>
    </source>
</evidence>
<keyword evidence="4" id="KW-0255">Endonuclease</keyword>
<dbReference type="EMBL" id="WWVT01000030">
    <property type="protein sequence ID" value="MZL63313.1"/>
    <property type="molecule type" value="Genomic_DNA"/>
</dbReference>
<dbReference type="PANTHER" id="PTHR35579:SF3">
    <property type="entry name" value="CRISPR SYSTEM CMS ENDORIBONUCLEASE CSM3"/>
    <property type="match status" value="1"/>
</dbReference>
<feature type="domain" description="CRISPR type III-associated protein" evidence="9">
    <location>
        <begin position="13"/>
        <end position="189"/>
    </location>
</feature>
<dbReference type="RefSeq" id="WP_161209954.1">
    <property type="nucleotide sequence ID" value="NZ_WWVT01000030.1"/>
</dbReference>
<keyword evidence="3" id="KW-0540">Nuclease</keyword>
<evidence type="ECO:0000256" key="1">
    <source>
        <dbReference type="ARBA" id="ARBA00006342"/>
    </source>
</evidence>
<name>A0A6L8TGM9_9FIRM</name>
<keyword evidence="6" id="KW-0694">RNA-binding</keyword>
<organism evidence="10 11">
    <name type="scientific">Blautia massiliensis</name>
    <name type="common">ex Durand et al. 2017</name>
    <dbReference type="NCBI Taxonomy" id="1737424"/>
    <lineage>
        <taxon>Bacteria</taxon>
        <taxon>Bacillati</taxon>
        <taxon>Bacillota</taxon>
        <taxon>Clostridia</taxon>
        <taxon>Lachnospirales</taxon>
        <taxon>Lachnospiraceae</taxon>
        <taxon>Blautia</taxon>
    </lineage>
</organism>